<dbReference type="Proteomes" id="UP000253420">
    <property type="component" value="Unassembled WGS sequence"/>
</dbReference>
<reference evidence="2 3" key="1">
    <citation type="submission" date="2018-07" db="EMBL/GenBank/DDBJ databases">
        <title>The draft genome of Phyllobacterium salinisoli.</title>
        <authorList>
            <person name="Liu L."/>
            <person name="Li L."/>
            <person name="Zhang X."/>
            <person name="Liang L."/>
        </authorList>
    </citation>
    <scope>NUCLEOTIDE SEQUENCE [LARGE SCALE GENOMIC DNA]</scope>
    <source>
        <strain evidence="2 3">LLAN61</strain>
    </source>
</reference>
<accession>A0A368JZY9</accession>
<name>A0A368JZY9_9HYPH</name>
<feature type="transmembrane region" description="Helical" evidence="1">
    <location>
        <begin position="27"/>
        <end position="49"/>
    </location>
</feature>
<gene>
    <name evidence="2" type="ORF">DUT91_19005</name>
</gene>
<evidence type="ECO:0000313" key="2">
    <source>
        <dbReference type="EMBL" id="RCS22484.1"/>
    </source>
</evidence>
<keyword evidence="3" id="KW-1185">Reference proteome</keyword>
<keyword evidence="1" id="KW-0472">Membrane</keyword>
<organism evidence="2 3">
    <name type="scientific">Phyllobacterium salinisoli</name>
    <dbReference type="NCBI Taxonomy" id="1899321"/>
    <lineage>
        <taxon>Bacteria</taxon>
        <taxon>Pseudomonadati</taxon>
        <taxon>Pseudomonadota</taxon>
        <taxon>Alphaproteobacteria</taxon>
        <taxon>Hyphomicrobiales</taxon>
        <taxon>Phyllobacteriaceae</taxon>
        <taxon>Phyllobacterium</taxon>
    </lineage>
</organism>
<dbReference type="OrthoDB" id="8447782at2"/>
<sequence length="107" mass="11416">MRFDDPSFKKDYSDYYSSSIAGARSGALRIALLFGSAAIALALIVVPILNNRSNKVASQSLFPNGIDTMSTGSIRSSKAYTVRKSVLQSSPQGVCIIHPDGTKKGEC</sequence>
<proteinExistence type="predicted"/>
<dbReference type="EMBL" id="QOZG01000008">
    <property type="protein sequence ID" value="RCS22484.1"/>
    <property type="molecule type" value="Genomic_DNA"/>
</dbReference>
<dbReference type="AlphaFoldDB" id="A0A368JZY9"/>
<keyword evidence="1" id="KW-1133">Transmembrane helix</keyword>
<keyword evidence="1" id="KW-0812">Transmembrane</keyword>
<evidence type="ECO:0000256" key="1">
    <source>
        <dbReference type="SAM" id="Phobius"/>
    </source>
</evidence>
<comment type="caution">
    <text evidence="2">The sequence shown here is derived from an EMBL/GenBank/DDBJ whole genome shotgun (WGS) entry which is preliminary data.</text>
</comment>
<protein>
    <submittedName>
        <fullName evidence="2">Uncharacterized protein</fullName>
    </submittedName>
</protein>
<evidence type="ECO:0000313" key="3">
    <source>
        <dbReference type="Proteomes" id="UP000253420"/>
    </source>
</evidence>